<name>A0A4R2F0X8_9BACT</name>
<reference evidence="2 3" key="1">
    <citation type="submission" date="2019-03" db="EMBL/GenBank/DDBJ databases">
        <title>Genomic Encyclopedia of Archaeal and Bacterial Type Strains, Phase II (KMG-II): from individual species to whole genera.</title>
        <authorList>
            <person name="Goeker M."/>
        </authorList>
    </citation>
    <scope>NUCLEOTIDE SEQUENCE [LARGE SCALE GENOMIC DNA]</scope>
    <source>
        <strain evidence="2 3">RL-C</strain>
    </source>
</reference>
<dbReference type="Proteomes" id="UP000294830">
    <property type="component" value="Unassembled WGS sequence"/>
</dbReference>
<keyword evidence="1" id="KW-0812">Transmembrane</keyword>
<protein>
    <recommendedName>
        <fullName evidence="4">Polyketide cyclase/dehydrase/lipid transport protein</fullName>
    </recommendedName>
</protein>
<evidence type="ECO:0000313" key="2">
    <source>
        <dbReference type="EMBL" id="TCN70629.1"/>
    </source>
</evidence>
<dbReference type="EMBL" id="SLWB01000003">
    <property type="protein sequence ID" value="TCN70629.1"/>
    <property type="molecule type" value="Genomic_DNA"/>
</dbReference>
<keyword evidence="3" id="KW-1185">Reference proteome</keyword>
<evidence type="ECO:0000313" key="3">
    <source>
        <dbReference type="Proteomes" id="UP000294830"/>
    </source>
</evidence>
<keyword evidence="1" id="KW-1133">Transmembrane helix</keyword>
<comment type="caution">
    <text evidence="2">The sequence shown here is derived from an EMBL/GenBank/DDBJ whole genome shotgun (WGS) entry which is preliminary data.</text>
</comment>
<organism evidence="2 3">
    <name type="scientific">Acetobacteroides hydrogenigenes</name>
    <dbReference type="NCBI Taxonomy" id="979970"/>
    <lineage>
        <taxon>Bacteria</taxon>
        <taxon>Pseudomonadati</taxon>
        <taxon>Bacteroidota</taxon>
        <taxon>Bacteroidia</taxon>
        <taxon>Bacteroidales</taxon>
        <taxon>Rikenellaceae</taxon>
        <taxon>Acetobacteroides</taxon>
    </lineage>
</organism>
<accession>A0A4R2F0X8</accession>
<dbReference type="OrthoDB" id="9807923at2"/>
<dbReference type="AlphaFoldDB" id="A0A4R2F0X8"/>
<feature type="transmembrane region" description="Helical" evidence="1">
    <location>
        <begin position="7"/>
        <end position="26"/>
    </location>
</feature>
<dbReference type="RefSeq" id="WP_131838488.1">
    <property type="nucleotide sequence ID" value="NZ_SLWB01000003.1"/>
</dbReference>
<evidence type="ECO:0008006" key="4">
    <source>
        <dbReference type="Google" id="ProtNLM"/>
    </source>
</evidence>
<proteinExistence type="predicted"/>
<sequence length="323" mass="37567">MRRWFRIIMRLLILFALFSIIIYVFMPSNLSVQESIGIKCPPRLVFQKLADPNYWISRSKFFYNKFDRFQIDSSAKGKPYIYQWKNKNGTAGFVQQKESRRYESIIYQVNYEQESDGELILNLSYQKRITTVEASLEVELPNSIWKKVKVYLLYFSVKRNLRNELNSLAMDCMMNSKPLNITVKKGIVRDFKALIRKSYLTRRKNNTAIDELRRIYASIPKPTIVGHPFIQYANSPFNDTLIIITGVPVRNEEINRFPNSSLALFSRVETLEATFNIKETNLEDVYSLLASTAKEMGLVADGYPLIFVNLRKGTATMQLPISD</sequence>
<evidence type="ECO:0000256" key="1">
    <source>
        <dbReference type="SAM" id="Phobius"/>
    </source>
</evidence>
<keyword evidence="1" id="KW-0472">Membrane</keyword>
<gene>
    <name evidence="2" type="ORF">CLV25_103149</name>
</gene>